<evidence type="ECO:0000313" key="3">
    <source>
        <dbReference type="Proteomes" id="UP000645555"/>
    </source>
</evidence>
<dbReference type="RefSeq" id="WP_190038175.1">
    <property type="nucleotide sequence ID" value="NZ_BMWD01000021.1"/>
</dbReference>
<accession>A0A918NLU2</accession>
<gene>
    <name evidence="2" type="ORF">GCM10010515_54060</name>
</gene>
<proteinExistence type="predicted"/>
<evidence type="ECO:0000313" key="2">
    <source>
        <dbReference type="EMBL" id="GGX79475.1"/>
    </source>
</evidence>
<sequence length="242" mass="23960">MRRQVVRDSMSGRRGALGGAAATVVCLGMVLVACGAGGGGPGRVAVQRPPAPGGAVAPTGEVELTPLDGPSAADGPAGDGSSRGPAAPDTGGGPSASGADTGPDRDGARTAPARGGDSVRPSGSSAPGGPSGAPSATTAPRPAALSTGTPEREPADRRWCEKVTVGFRNTGGTAVRSGTVTFGTHIIGALGTDWATVESTEELPVPIAAGGHTERTWTVCVDAWRVPLGMHVETRDVSVRWE</sequence>
<protein>
    <submittedName>
        <fullName evidence="2">Uncharacterized protein</fullName>
    </submittedName>
</protein>
<reference evidence="2" key="2">
    <citation type="submission" date="2020-09" db="EMBL/GenBank/DDBJ databases">
        <authorList>
            <person name="Sun Q."/>
            <person name="Ohkuma M."/>
        </authorList>
    </citation>
    <scope>NUCLEOTIDE SEQUENCE</scope>
    <source>
        <strain evidence="2">JCM 4956</strain>
    </source>
</reference>
<comment type="caution">
    <text evidence="2">The sequence shown here is derived from an EMBL/GenBank/DDBJ whole genome shotgun (WGS) entry which is preliminary data.</text>
</comment>
<dbReference type="Proteomes" id="UP000645555">
    <property type="component" value="Unassembled WGS sequence"/>
</dbReference>
<feature type="region of interest" description="Disordered" evidence="1">
    <location>
        <begin position="45"/>
        <end position="157"/>
    </location>
</feature>
<dbReference type="PROSITE" id="PS51257">
    <property type="entry name" value="PROKAR_LIPOPROTEIN"/>
    <property type="match status" value="1"/>
</dbReference>
<feature type="compositionally biased region" description="Low complexity" evidence="1">
    <location>
        <begin position="121"/>
        <end position="147"/>
    </location>
</feature>
<organism evidence="2 3">
    <name type="scientific">Streptomyces fructofermentans</name>
    <dbReference type="NCBI Taxonomy" id="152141"/>
    <lineage>
        <taxon>Bacteria</taxon>
        <taxon>Bacillati</taxon>
        <taxon>Actinomycetota</taxon>
        <taxon>Actinomycetes</taxon>
        <taxon>Kitasatosporales</taxon>
        <taxon>Streptomycetaceae</taxon>
        <taxon>Streptomyces</taxon>
    </lineage>
</organism>
<reference evidence="2" key="1">
    <citation type="journal article" date="2014" name="Int. J. Syst. Evol. Microbiol.">
        <title>Complete genome sequence of Corynebacterium casei LMG S-19264T (=DSM 44701T), isolated from a smear-ripened cheese.</title>
        <authorList>
            <consortium name="US DOE Joint Genome Institute (JGI-PGF)"/>
            <person name="Walter F."/>
            <person name="Albersmeier A."/>
            <person name="Kalinowski J."/>
            <person name="Ruckert C."/>
        </authorList>
    </citation>
    <scope>NUCLEOTIDE SEQUENCE</scope>
    <source>
        <strain evidence="2">JCM 4956</strain>
    </source>
</reference>
<name>A0A918NLU2_9ACTN</name>
<keyword evidence="3" id="KW-1185">Reference proteome</keyword>
<dbReference type="AlphaFoldDB" id="A0A918NLU2"/>
<feature type="compositionally biased region" description="Low complexity" evidence="1">
    <location>
        <begin position="45"/>
        <end position="88"/>
    </location>
</feature>
<evidence type="ECO:0000256" key="1">
    <source>
        <dbReference type="SAM" id="MobiDB-lite"/>
    </source>
</evidence>
<dbReference type="EMBL" id="BMWD01000021">
    <property type="protein sequence ID" value="GGX79475.1"/>
    <property type="molecule type" value="Genomic_DNA"/>
</dbReference>